<organism evidence="1 2">
    <name type="scientific">Methanosarcina vacuolata Z-761</name>
    <dbReference type="NCBI Taxonomy" id="1434123"/>
    <lineage>
        <taxon>Archaea</taxon>
        <taxon>Methanobacteriati</taxon>
        <taxon>Methanobacteriota</taxon>
        <taxon>Stenosarchaea group</taxon>
        <taxon>Methanomicrobia</taxon>
        <taxon>Methanosarcinales</taxon>
        <taxon>Methanosarcinaceae</taxon>
        <taxon>Methanosarcina</taxon>
    </lineage>
</organism>
<keyword evidence="2" id="KW-1185">Reference proteome</keyword>
<evidence type="ECO:0000313" key="2">
    <source>
        <dbReference type="Proteomes" id="UP000033096"/>
    </source>
</evidence>
<dbReference type="HOGENOM" id="CLU_2406424_0_0_2"/>
<dbReference type="PATRIC" id="fig|1434123.4.peg.1213"/>
<accession>A0A0E3Q216</accession>
<dbReference type="STRING" id="1434123.MSVAZ_1039"/>
<evidence type="ECO:0000313" key="1">
    <source>
        <dbReference type="EMBL" id="AKB43308.1"/>
    </source>
</evidence>
<proteinExistence type="predicted"/>
<gene>
    <name evidence="1" type="ORF">MSVAZ_1039</name>
</gene>
<dbReference type="KEGG" id="mvc:MSVAZ_1039"/>
<dbReference type="AlphaFoldDB" id="A0A0E3Q216"/>
<dbReference type="EMBL" id="CP009520">
    <property type="protein sequence ID" value="AKB43308.1"/>
    <property type="molecule type" value="Genomic_DNA"/>
</dbReference>
<reference evidence="1 2" key="1">
    <citation type="submission" date="2014-07" db="EMBL/GenBank/DDBJ databases">
        <title>Methanogenic archaea and the global carbon cycle.</title>
        <authorList>
            <person name="Henriksen J.R."/>
            <person name="Luke J."/>
            <person name="Reinhart S."/>
            <person name="Benedict M.N."/>
            <person name="Youngblut N.D."/>
            <person name="Metcalf M.E."/>
            <person name="Whitaker R.J."/>
            <person name="Metcalf W.W."/>
        </authorList>
    </citation>
    <scope>NUCLEOTIDE SEQUENCE [LARGE SCALE GENOMIC DNA]</scope>
    <source>
        <strain evidence="1 2">Z-761</strain>
    </source>
</reference>
<dbReference type="Proteomes" id="UP000033096">
    <property type="component" value="Chromosome"/>
</dbReference>
<name>A0A0E3Q216_9EURY</name>
<protein>
    <submittedName>
        <fullName evidence="1">Mobile element protein</fullName>
    </submittedName>
</protein>
<sequence>MIAAFIIVLQDSLLAKKVFIVSYIRDPLRSRCNKAHAILAPEMFNLYAERYNWQEWLMILSGISSGKSVDQIIASLSQNAHDILRITCTTND</sequence>